<dbReference type="AlphaFoldDB" id="A0A0S3T8M8"/>
<gene>
    <name evidence="1" type="primary">Vigan.11G085700</name>
    <name evidence="1" type="ORF">VIGAN_11085700</name>
</gene>
<dbReference type="EMBL" id="AP015044">
    <property type="protein sequence ID" value="BAU01592.1"/>
    <property type="molecule type" value="Genomic_DNA"/>
</dbReference>
<evidence type="ECO:0000313" key="2">
    <source>
        <dbReference type="Proteomes" id="UP000291084"/>
    </source>
</evidence>
<keyword evidence="2" id="KW-1185">Reference proteome</keyword>
<name>A0A0S3T8M8_PHAAN</name>
<organism evidence="1 2">
    <name type="scientific">Vigna angularis var. angularis</name>
    <dbReference type="NCBI Taxonomy" id="157739"/>
    <lineage>
        <taxon>Eukaryota</taxon>
        <taxon>Viridiplantae</taxon>
        <taxon>Streptophyta</taxon>
        <taxon>Embryophyta</taxon>
        <taxon>Tracheophyta</taxon>
        <taxon>Spermatophyta</taxon>
        <taxon>Magnoliopsida</taxon>
        <taxon>eudicotyledons</taxon>
        <taxon>Gunneridae</taxon>
        <taxon>Pentapetalae</taxon>
        <taxon>rosids</taxon>
        <taxon>fabids</taxon>
        <taxon>Fabales</taxon>
        <taxon>Fabaceae</taxon>
        <taxon>Papilionoideae</taxon>
        <taxon>50 kb inversion clade</taxon>
        <taxon>NPAAA clade</taxon>
        <taxon>indigoferoid/millettioid clade</taxon>
        <taxon>Phaseoleae</taxon>
        <taxon>Vigna</taxon>
    </lineage>
</organism>
<sequence>MFFYAFVCLFRSRIRIGYCQRLGAHHLAVNNEKRTLFFREFHAQARKRRRRVRFDRESRARAREKGRRRDLEG</sequence>
<protein>
    <submittedName>
        <fullName evidence="1">Uncharacterized protein</fullName>
    </submittedName>
</protein>
<proteinExistence type="predicted"/>
<reference evidence="1 2" key="1">
    <citation type="journal article" date="2015" name="Sci. Rep.">
        <title>The power of single molecule real-time sequencing technology in the de novo assembly of a eukaryotic genome.</title>
        <authorList>
            <person name="Sakai H."/>
            <person name="Naito K."/>
            <person name="Ogiso-Tanaka E."/>
            <person name="Takahashi Y."/>
            <person name="Iseki K."/>
            <person name="Muto C."/>
            <person name="Satou K."/>
            <person name="Teruya K."/>
            <person name="Shiroma A."/>
            <person name="Shimoji M."/>
            <person name="Hirano T."/>
            <person name="Itoh T."/>
            <person name="Kaga A."/>
            <person name="Tomooka N."/>
        </authorList>
    </citation>
    <scope>NUCLEOTIDE SEQUENCE [LARGE SCALE GENOMIC DNA]</scope>
    <source>
        <strain evidence="2">cv. Shumari</strain>
    </source>
</reference>
<dbReference type="Proteomes" id="UP000291084">
    <property type="component" value="Chromosome 11"/>
</dbReference>
<accession>A0A0S3T8M8</accession>
<evidence type="ECO:0000313" key="1">
    <source>
        <dbReference type="EMBL" id="BAU01592.1"/>
    </source>
</evidence>